<sequence length="163" mass="17399">MADDAYHMLQGDMGSAPLSAALHSERVMNISTTALDTNKAVGKWTPPRYMVLYDCTPLAGTAVLRAFGHAASSRASVFIAGLLVPDPASASPAPDLQDELDALVRTGKRAGLEVTAEIVMPPTMEAIADRADAEDVTHVICMHPPHALHEVFTKRGILLTLRD</sequence>
<dbReference type="PATRIC" id="fig|1440763.5.peg.1397"/>
<name>A0A0G9HCP5_9GAMM</name>
<dbReference type="STRING" id="1440763.BJI69_13610"/>
<keyword evidence="2" id="KW-1185">Reference proteome</keyword>
<organism evidence="1 2">
    <name type="scientific">Luteibacter rhizovicinus DSM 16549</name>
    <dbReference type="NCBI Taxonomy" id="1440763"/>
    <lineage>
        <taxon>Bacteria</taxon>
        <taxon>Pseudomonadati</taxon>
        <taxon>Pseudomonadota</taxon>
        <taxon>Gammaproteobacteria</taxon>
        <taxon>Lysobacterales</taxon>
        <taxon>Rhodanobacteraceae</taxon>
        <taxon>Luteibacter</taxon>
    </lineage>
</organism>
<dbReference type="SUPFAM" id="SSF52402">
    <property type="entry name" value="Adenine nucleotide alpha hydrolases-like"/>
    <property type="match status" value="1"/>
</dbReference>
<dbReference type="Proteomes" id="UP000182987">
    <property type="component" value="Chromosome"/>
</dbReference>
<protein>
    <submittedName>
        <fullName evidence="1">Uncharacterized protein</fullName>
    </submittedName>
</protein>
<gene>
    <name evidence="1" type="ORF">BJI69_13610</name>
</gene>
<evidence type="ECO:0000313" key="1">
    <source>
        <dbReference type="EMBL" id="APG04826.1"/>
    </source>
</evidence>
<dbReference type="KEGG" id="lrz:BJI69_13610"/>
<dbReference type="EMBL" id="CP017480">
    <property type="protein sequence ID" value="APG04826.1"/>
    <property type="molecule type" value="Genomic_DNA"/>
</dbReference>
<evidence type="ECO:0000313" key="2">
    <source>
        <dbReference type="Proteomes" id="UP000182987"/>
    </source>
</evidence>
<dbReference type="AlphaFoldDB" id="A0A0G9HCP5"/>
<accession>A0A0G9HCP5</accession>
<proteinExistence type="predicted"/>
<reference evidence="2" key="1">
    <citation type="submission" date="2016-09" db="EMBL/GenBank/DDBJ databases">
        <authorList>
            <person name="Lysoe E."/>
        </authorList>
    </citation>
    <scope>NUCLEOTIDE SEQUENCE [LARGE SCALE GENOMIC DNA]</scope>
    <source>
        <strain evidence="2">LJ96T</strain>
    </source>
</reference>